<feature type="compositionally biased region" description="Low complexity" evidence="1">
    <location>
        <begin position="214"/>
        <end position="241"/>
    </location>
</feature>
<name>A0A9P0E825_NEZVI</name>
<protein>
    <submittedName>
        <fullName evidence="2">Uncharacterized protein</fullName>
    </submittedName>
</protein>
<feature type="region of interest" description="Disordered" evidence="1">
    <location>
        <begin position="116"/>
        <end position="189"/>
    </location>
</feature>
<dbReference type="AlphaFoldDB" id="A0A9P0E825"/>
<feature type="compositionally biased region" description="Low complexity" evidence="1">
    <location>
        <begin position="41"/>
        <end position="52"/>
    </location>
</feature>
<dbReference type="EMBL" id="OV725077">
    <property type="protein sequence ID" value="CAH1391675.1"/>
    <property type="molecule type" value="Genomic_DNA"/>
</dbReference>
<reference evidence="2" key="1">
    <citation type="submission" date="2022-01" db="EMBL/GenBank/DDBJ databases">
        <authorList>
            <person name="King R."/>
        </authorList>
    </citation>
    <scope>NUCLEOTIDE SEQUENCE</scope>
</reference>
<feature type="compositionally biased region" description="Basic residues" evidence="1">
    <location>
        <begin position="291"/>
        <end position="301"/>
    </location>
</feature>
<dbReference type="OrthoDB" id="6628224at2759"/>
<feature type="region of interest" description="Disordered" evidence="1">
    <location>
        <begin position="1"/>
        <end position="23"/>
    </location>
</feature>
<feature type="compositionally biased region" description="Basic and acidic residues" evidence="1">
    <location>
        <begin position="116"/>
        <end position="128"/>
    </location>
</feature>
<sequence length="363" mass="41232">MLAGRRQLSLEETGRRRLRRQSSEIRPILAWQESFKESAEKQQSQVQVVAKKIGQPKPTPPRPIRSPSVRNDSCLNISRRQVAERLKLGWNKAIAKEGQDKGRQNLNIFLNKSFEARSESPGEEDFKNGLRRSQSVYNTNEEDYNSDSSSESESDDDPPTERLNEPAPRAVSAQPNIQSTQSQTQQPFQQQQVQQYQQKTQQQPQLQIQQQQQKTQQQTQLQIQQQQQKAQQQQQQQNQQQRLSASARRAVFKAAGRQRPTTCSPEPRPRLMSAPPQPARPPPAERSRSAPPRRRQQRKPRRGVEGGEVVTMVSLVSPAESEEEEDLYRPVHCPPTPEVTAPPSPPPTAPPVLSLRRPLKAGD</sequence>
<feature type="region of interest" description="Disordered" evidence="1">
    <location>
        <begin position="41"/>
        <end position="72"/>
    </location>
</feature>
<feature type="compositionally biased region" description="Pro residues" evidence="1">
    <location>
        <begin position="332"/>
        <end position="350"/>
    </location>
</feature>
<dbReference type="Proteomes" id="UP001152798">
    <property type="component" value="Chromosome 1"/>
</dbReference>
<evidence type="ECO:0000313" key="2">
    <source>
        <dbReference type="EMBL" id="CAH1391675.1"/>
    </source>
</evidence>
<feature type="region of interest" description="Disordered" evidence="1">
    <location>
        <begin position="214"/>
        <end position="363"/>
    </location>
</feature>
<proteinExistence type="predicted"/>
<feature type="compositionally biased region" description="Low complexity" evidence="1">
    <location>
        <begin position="174"/>
        <end position="189"/>
    </location>
</feature>
<organism evidence="2 3">
    <name type="scientific">Nezara viridula</name>
    <name type="common">Southern green stink bug</name>
    <name type="synonym">Cimex viridulus</name>
    <dbReference type="NCBI Taxonomy" id="85310"/>
    <lineage>
        <taxon>Eukaryota</taxon>
        <taxon>Metazoa</taxon>
        <taxon>Ecdysozoa</taxon>
        <taxon>Arthropoda</taxon>
        <taxon>Hexapoda</taxon>
        <taxon>Insecta</taxon>
        <taxon>Pterygota</taxon>
        <taxon>Neoptera</taxon>
        <taxon>Paraneoptera</taxon>
        <taxon>Hemiptera</taxon>
        <taxon>Heteroptera</taxon>
        <taxon>Panheteroptera</taxon>
        <taxon>Pentatomomorpha</taxon>
        <taxon>Pentatomoidea</taxon>
        <taxon>Pentatomidae</taxon>
        <taxon>Pentatominae</taxon>
        <taxon>Nezara</taxon>
    </lineage>
</organism>
<keyword evidence="3" id="KW-1185">Reference proteome</keyword>
<feature type="compositionally biased region" description="Acidic residues" evidence="1">
    <location>
        <begin position="140"/>
        <end position="158"/>
    </location>
</feature>
<gene>
    <name evidence="2" type="ORF">NEZAVI_LOCUS2654</name>
</gene>
<accession>A0A9P0E825</accession>
<evidence type="ECO:0000256" key="1">
    <source>
        <dbReference type="SAM" id="MobiDB-lite"/>
    </source>
</evidence>
<evidence type="ECO:0000313" key="3">
    <source>
        <dbReference type="Proteomes" id="UP001152798"/>
    </source>
</evidence>